<comment type="caution">
    <text evidence="4">The sequence shown here is derived from an EMBL/GenBank/DDBJ whole genome shotgun (WGS) entry which is preliminary data.</text>
</comment>
<dbReference type="GO" id="GO:0003735">
    <property type="term" value="F:structural constituent of ribosome"/>
    <property type="evidence" value="ECO:0007669"/>
    <property type="project" value="EnsemblFungi"/>
</dbReference>
<dbReference type="Pfam" id="PF00410">
    <property type="entry name" value="Ribosomal_S8"/>
    <property type="match status" value="1"/>
</dbReference>
<organism evidence="4 5">
    <name type="scientific">Rhizoclosmatium globosum</name>
    <dbReference type="NCBI Taxonomy" id="329046"/>
    <lineage>
        <taxon>Eukaryota</taxon>
        <taxon>Fungi</taxon>
        <taxon>Fungi incertae sedis</taxon>
        <taxon>Chytridiomycota</taxon>
        <taxon>Chytridiomycota incertae sedis</taxon>
        <taxon>Chytridiomycetes</taxon>
        <taxon>Chytridiales</taxon>
        <taxon>Chytriomycetaceae</taxon>
        <taxon>Rhizoclosmatium</taxon>
    </lineage>
</organism>
<dbReference type="OrthoDB" id="409928at2759"/>
<evidence type="ECO:0000256" key="2">
    <source>
        <dbReference type="ARBA" id="ARBA00022980"/>
    </source>
</evidence>
<dbReference type="GO" id="GO:0005763">
    <property type="term" value="C:mitochondrial small ribosomal subunit"/>
    <property type="evidence" value="ECO:0007669"/>
    <property type="project" value="EnsemblFungi"/>
</dbReference>
<dbReference type="InterPro" id="IPR000630">
    <property type="entry name" value="Ribosomal_uS8"/>
</dbReference>
<dbReference type="GO" id="GO:0006412">
    <property type="term" value="P:translation"/>
    <property type="evidence" value="ECO:0007669"/>
    <property type="project" value="InterPro"/>
</dbReference>
<dbReference type="Proteomes" id="UP000193642">
    <property type="component" value="Unassembled WGS sequence"/>
</dbReference>
<dbReference type="Gene3D" id="3.30.1490.10">
    <property type="match status" value="1"/>
</dbReference>
<accession>A0A1Y2BRM9</accession>
<comment type="similarity">
    <text evidence="1">Belongs to the universal ribosomal protein uS8 family.</text>
</comment>
<gene>
    <name evidence="4" type="ORF">BCR33DRAFT_721462</name>
</gene>
<dbReference type="InterPro" id="IPR035987">
    <property type="entry name" value="Ribosomal_uS8_sf"/>
</dbReference>
<dbReference type="SUPFAM" id="SSF56047">
    <property type="entry name" value="Ribosomal protein S8"/>
    <property type="match status" value="1"/>
</dbReference>
<reference evidence="4 5" key="1">
    <citation type="submission" date="2016-07" db="EMBL/GenBank/DDBJ databases">
        <title>Pervasive Adenine N6-methylation of Active Genes in Fungi.</title>
        <authorList>
            <consortium name="DOE Joint Genome Institute"/>
            <person name="Mondo S.J."/>
            <person name="Dannebaum R.O."/>
            <person name="Kuo R.C."/>
            <person name="Labutti K."/>
            <person name="Haridas S."/>
            <person name="Kuo A."/>
            <person name="Salamov A."/>
            <person name="Ahrendt S.R."/>
            <person name="Lipzen A."/>
            <person name="Sullivan W."/>
            <person name="Andreopoulos W.B."/>
            <person name="Clum A."/>
            <person name="Lindquist E."/>
            <person name="Daum C."/>
            <person name="Ramamoorthy G.K."/>
            <person name="Gryganskyi A."/>
            <person name="Culley D."/>
            <person name="Magnuson J.K."/>
            <person name="James T.Y."/>
            <person name="O'Malley M.A."/>
            <person name="Stajich J.E."/>
            <person name="Spatafora J.W."/>
            <person name="Visel A."/>
            <person name="Grigoriev I.V."/>
        </authorList>
    </citation>
    <scope>NUCLEOTIDE SEQUENCE [LARGE SCALE GENOMIC DNA]</scope>
    <source>
        <strain evidence="4 5">JEL800</strain>
    </source>
</reference>
<evidence type="ECO:0000256" key="1">
    <source>
        <dbReference type="ARBA" id="ARBA00006471"/>
    </source>
</evidence>
<name>A0A1Y2BRM9_9FUNG</name>
<proteinExistence type="inferred from homology"/>
<evidence type="ECO:0000313" key="5">
    <source>
        <dbReference type="Proteomes" id="UP000193642"/>
    </source>
</evidence>
<keyword evidence="2 4" id="KW-0689">Ribosomal protein</keyword>
<dbReference type="STRING" id="329046.A0A1Y2BRM9"/>
<evidence type="ECO:0000256" key="3">
    <source>
        <dbReference type="ARBA" id="ARBA00023274"/>
    </source>
</evidence>
<keyword evidence="5" id="KW-1185">Reference proteome</keyword>
<keyword evidence="3" id="KW-0687">Ribonucleoprotein</keyword>
<protein>
    <submittedName>
        <fullName evidence="4">Ribosomal protein S8</fullName>
    </submittedName>
</protein>
<dbReference type="AlphaFoldDB" id="A0A1Y2BRM9"/>
<dbReference type="Gene3D" id="3.30.1370.30">
    <property type="match status" value="1"/>
</dbReference>
<sequence>MPQHWHLCSHIHNAFKLRMAQVAVPETKQSLAIARILADEGFVAGVSKGDTLGPYHAGAAVPVTPDNISRRRIWLDLKYSAGEPVLRDLRAVSKPSRRVFATASELKMIAAARRAGPLLKGQHVGQVTILDTVYGIIELKDALKKNVGGEVLCIAK</sequence>
<dbReference type="EMBL" id="MCGO01000050">
    <property type="protein sequence ID" value="ORY37418.1"/>
    <property type="molecule type" value="Genomic_DNA"/>
</dbReference>
<evidence type="ECO:0000313" key="4">
    <source>
        <dbReference type="EMBL" id="ORY37418.1"/>
    </source>
</evidence>